<organism evidence="3 4">
    <name type="scientific">Entomomonas moraniae</name>
    <dbReference type="NCBI Taxonomy" id="2213226"/>
    <lineage>
        <taxon>Bacteria</taxon>
        <taxon>Pseudomonadati</taxon>
        <taxon>Pseudomonadota</taxon>
        <taxon>Gammaproteobacteria</taxon>
        <taxon>Pseudomonadales</taxon>
        <taxon>Pseudomonadaceae</taxon>
        <taxon>Entomomonas</taxon>
    </lineage>
</organism>
<name>A0A3Q9JJ36_9GAMM</name>
<evidence type="ECO:0000313" key="3">
    <source>
        <dbReference type="EMBL" id="AZS50653.1"/>
    </source>
</evidence>
<protein>
    <submittedName>
        <fullName evidence="3">Uncharacterized protein</fullName>
    </submittedName>
</protein>
<accession>A0A3Q9JJ36</accession>
<dbReference type="KEGG" id="emo:DM558_06260"/>
<evidence type="ECO:0000313" key="2">
    <source>
        <dbReference type="EMBL" id="AZS50402.1"/>
    </source>
</evidence>
<keyword evidence="4" id="KW-1185">Reference proteome</keyword>
<feature type="coiled-coil region" evidence="1">
    <location>
        <begin position="93"/>
        <end position="120"/>
    </location>
</feature>
<proteinExistence type="predicted"/>
<dbReference type="RefSeq" id="WP_127162728.1">
    <property type="nucleotide sequence ID" value="NZ_CP029822.1"/>
</dbReference>
<keyword evidence="1" id="KW-0175">Coiled coil</keyword>
<gene>
    <name evidence="2" type="ORF">DM558_06260</name>
    <name evidence="3" type="ORF">DM558_07615</name>
</gene>
<dbReference type="KEGG" id="emo:DM558_07615"/>
<dbReference type="EMBL" id="CP029822">
    <property type="protein sequence ID" value="AZS50653.1"/>
    <property type="molecule type" value="Genomic_DNA"/>
</dbReference>
<dbReference type="EMBL" id="CP029822">
    <property type="protein sequence ID" value="AZS50402.1"/>
    <property type="molecule type" value="Genomic_DNA"/>
</dbReference>
<reference evidence="4" key="1">
    <citation type="submission" date="2018-06" db="EMBL/GenBank/DDBJ databases">
        <title>Complete genome of Pseudomonas insecticola strain QZS01.</title>
        <authorList>
            <person name="Wang J."/>
            <person name="Su Q."/>
        </authorList>
    </citation>
    <scope>NUCLEOTIDE SEQUENCE [LARGE SCALE GENOMIC DNA]</scope>
    <source>
        <strain evidence="4">QZS01</strain>
    </source>
</reference>
<evidence type="ECO:0000256" key="1">
    <source>
        <dbReference type="SAM" id="Coils"/>
    </source>
</evidence>
<dbReference type="AlphaFoldDB" id="A0A3Q9JJ36"/>
<dbReference type="Proteomes" id="UP000273143">
    <property type="component" value="Chromosome"/>
</dbReference>
<sequence length="215" mass="23843">MPLTAEQLKELGIEVNEDQAKALNSKFESELESSVTGLKAKNSELLGLQKQLKEKLGSYADLDPEAAREALKKQQEIADKKLIEEGKLDELVLQRTERMKEDYEKKYQELSGQAEQAKSFANKFKGRVLSDEIRAAATALGVIPSAIDDAIYRSRDLFTVDDEGKVIPTESAGLDAKGNPLTTKAWLEAMREKAPHWFPIVQGGGRPAQVMARLN</sequence>
<reference evidence="3" key="2">
    <citation type="journal article" date="2020" name="Int. J. Syst. Evol. Microbiol.">
        <title>Entomomonas moraniae gen. nov., sp. nov., a member of the family Pseudomonadaceae isolated from Asian honey bee gut, possesses a highly reduced genome.</title>
        <authorList>
            <person name="Wang J."/>
            <person name="Su Q."/>
            <person name="Zhang X."/>
            <person name="Li C."/>
            <person name="Luo S."/>
            <person name="Zhou X."/>
            <person name="Zheng H."/>
        </authorList>
    </citation>
    <scope>NUCLEOTIDE SEQUENCE</scope>
    <source>
        <strain evidence="3">QZS01</strain>
    </source>
</reference>
<evidence type="ECO:0000313" key="4">
    <source>
        <dbReference type="Proteomes" id="UP000273143"/>
    </source>
</evidence>